<dbReference type="InterPro" id="IPR029021">
    <property type="entry name" value="Prot-tyrosine_phosphatase-like"/>
</dbReference>
<sequence>MTTHPFDTFQTESGYTFFLTPCPGTKGVALFSSLKQLKEANVAGVITLMSDEELIQSGVTGLQAGCASVELYWWQFPMPDDGVPNEEFRLRWQKHLQHILHVITQGQTVAVHSKGGSGRTCLMLGLLLLALGHTKAQSKRLVTTVWPDALTKSPQAQFFEHF</sequence>
<dbReference type="EMBL" id="JWIC01000005">
    <property type="protein sequence ID" value="KID57299.1"/>
    <property type="molecule type" value="Genomic_DNA"/>
</dbReference>
<protein>
    <recommendedName>
        <fullName evidence="3">Protein phosphatase</fullName>
    </recommendedName>
</protein>
<dbReference type="Proteomes" id="UP000031327">
    <property type="component" value="Unassembled WGS sequence"/>
</dbReference>
<dbReference type="SUPFAM" id="SSF52799">
    <property type="entry name" value="(Phosphotyrosine protein) phosphatases II"/>
    <property type="match status" value="1"/>
</dbReference>
<name>A0A0C1MJU1_9GAMM</name>
<dbReference type="Pfam" id="PF22785">
    <property type="entry name" value="Tc-R-P"/>
    <property type="match status" value="1"/>
</dbReference>
<gene>
    <name evidence="1" type="ORF">JF50_08735</name>
</gene>
<dbReference type="Gene3D" id="3.90.190.10">
    <property type="entry name" value="Protein tyrosine phosphatase superfamily"/>
    <property type="match status" value="1"/>
</dbReference>
<reference evidence="1 2" key="1">
    <citation type="submission" date="2014-12" db="EMBL/GenBank/DDBJ databases">
        <title>Draft Genome Sequence of Pseudoalteromonas luteoviolacea HI1.</title>
        <authorList>
            <person name="Asahina A.Y."/>
            <person name="Hadfield M.G."/>
        </authorList>
    </citation>
    <scope>NUCLEOTIDE SEQUENCE [LARGE SCALE GENOMIC DNA]</scope>
    <source>
        <strain evidence="1 2">HI1</strain>
    </source>
</reference>
<evidence type="ECO:0008006" key="3">
    <source>
        <dbReference type="Google" id="ProtNLM"/>
    </source>
</evidence>
<organism evidence="1 2">
    <name type="scientific">Pseudoalteromonas luteoviolacea</name>
    <dbReference type="NCBI Taxonomy" id="43657"/>
    <lineage>
        <taxon>Bacteria</taxon>
        <taxon>Pseudomonadati</taxon>
        <taxon>Pseudomonadota</taxon>
        <taxon>Gammaproteobacteria</taxon>
        <taxon>Alteromonadales</taxon>
        <taxon>Pseudoalteromonadaceae</taxon>
        <taxon>Pseudoalteromonas</taxon>
    </lineage>
</organism>
<evidence type="ECO:0000313" key="2">
    <source>
        <dbReference type="Proteomes" id="UP000031327"/>
    </source>
</evidence>
<comment type="caution">
    <text evidence="1">The sequence shown here is derived from an EMBL/GenBank/DDBJ whole genome shotgun (WGS) entry which is preliminary data.</text>
</comment>
<evidence type="ECO:0000313" key="1">
    <source>
        <dbReference type="EMBL" id="KID57299.1"/>
    </source>
</evidence>
<dbReference type="RefSeq" id="WP_039609072.1">
    <property type="nucleotide sequence ID" value="NZ_JWIC01000005.1"/>
</dbReference>
<accession>A0A0C1MJU1</accession>
<dbReference type="AlphaFoldDB" id="A0A0C1MJU1"/>
<dbReference type="OrthoDB" id="9806482at2"/>
<proteinExistence type="predicted"/>